<reference evidence="1" key="1">
    <citation type="journal article" date="2020" name="New Phytol.">
        <title>Comparative genomics reveals dynamic genome evolution in host specialist ectomycorrhizal fungi.</title>
        <authorList>
            <person name="Lofgren L.A."/>
            <person name="Nguyen N.H."/>
            <person name="Vilgalys R."/>
            <person name="Ruytinx J."/>
            <person name="Liao H.L."/>
            <person name="Branco S."/>
            <person name="Kuo A."/>
            <person name="LaButti K."/>
            <person name="Lipzen A."/>
            <person name="Andreopoulos W."/>
            <person name="Pangilinan J."/>
            <person name="Riley R."/>
            <person name="Hundley H."/>
            <person name="Na H."/>
            <person name="Barry K."/>
            <person name="Grigoriev I.V."/>
            <person name="Stajich J.E."/>
            <person name="Kennedy P.G."/>
        </authorList>
    </citation>
    <scope>NUCLEOTIDE SEQUENCE</scope>
    <source>
        <strain evidence="1">S12</strain>
    </source>
</reference>
<organism evidence="1 2">
    <name type="scientific">Suillus plorans</name>
    <dbReference type="NCBI Taxonomy" id="116603"/>
    <lineage>
        <taxon>Eukaryota</taxon>
        <taxon>Fungi</taxon>
        <taxon>Dikarya</taxon>
        <taxon>Basidiomycota</taxon>
        <taxon>Agaricomycotina</taxon>
        <taxon>Agaricomycetes</taxon>
        <taxon>Agaricomycetidae</taxon>
        <taxon>Boletales</taxon>
        <taxon>Suillineae</taxon>
        <taxon>Suillaceae</taxon>
        <taxon>Suillus</taxon>
    </lineage>
</organism>
<dbReference type="EMBL" id="JABBWE010000138">
    <property type="protein sequence ID" value="KAG1784564.1"/>
    <property type="molecule type" value="Genomic_DNA"/>
</dbReference>
<evidence type="ECO:0000313" key="2">
    <source>
        <dbReference type="Proteomes" id="UP000719766"/>
    </source>
</evidence>
<dbReference type="AlphaFoldDB" id="A0A9P7A8R1"/>
<accession>A0A9P7A8R1</accession>
<dbReference type="Proteomes" id="UP000719766">
    <property type="component" value="Unassembled WGS sequence"/>
</dbReference>
<dbReference type="RefSeq" id="XP_041152049.1">
    <property type="nucleotide sequence ID" value="XM_041301048.1"/>
</dbReference>
<proteinExistence type="predicted"/>
<comment type="caution">
    <text evidence="1">The sequence shown here is derived from an EMBL/GenBank/DDBJ whole genome shotgun (WGS) entry which is preliminary data.</text>
</comment>
<gene>
    <name evidence="1" type="ORF">HD556DRAFT_1314974</name>
</gene>
<dbReference type="GeneID" id="64594812"/>
<sequence length="910" mass="103991">MPPQAPITIEGCSLADFNDVFFGIIEQDNVPPEEYYRACNLALTGKDTHRNVQYSMEPTRNRFVAPRVVRVVRDYDSIISFTDWLPVTSDLFLYPVTNPDDTLRSSLHLKVPMKTSSHDVRTTFVICDITLIRLPGGPHQPPTHLSPHRVPNICLASVGIRTKVRAFFPRLYDPERQDVELTREQKKGIYEKGVRPVIEELNYETSTNWSTDYEGALTRATKRNNRYQYGTRPFPANMVSRFGYNLRLALIDAFPWARDMLFMIQVQGVKEANQHKPDDEHVATTALRRAMHDLNYLGLLDEPHCYIDVGLELSEPNYAYQWRTDAHGKIILAYTTSYNARTAATVTRSRNYQKDCASGLMHVAGFRVTLAARDPNEPVYMQAYTTDKALVHQLDGGRHGLALTGKAALSQITPPHMNNMYRLFNHAAQHHDCAARLEMRLPISAAVRSALSVPAELMSQSLEWRIVRALGMIRTMTLQNQGSPDLRFTSNSLSLTAGLLWLFNGLSSRPDDGSAARDLMCTILPLTADYDQDGLQLVPRQANRDNGDQLPVCAYGAFFLRDLIWPPTADVPRMQYGHVMHANSYKYFFGLDFHALRNKYNPAAYIPRARIPASHVATQKHMSKRHKPESDAPDVAAIFQDLDFAVPPLPRDVGEDLPFDERLDPPPTLNEAFPVTITKHWNQFCSDVLQKCGNMKARPLHPSHCRLTMNERCKVTDDVYKETNLAVIFYRVQWRRASVLEWREAFDKFFPPLGTLPPIQPQNYATMQSWLDWADMKRDKPRDVVDAIRARYLTLFNQLAWVPKPHNGRLWKYTLDDSFTMLPATHRLTAPQVIVKPGARIPSWDPANIPGEIHLEEEEEEEEEDPQHPDYVPAAQWSYDTTAAQPVQMMKQRVRRWGERPVIRASVLRL</sequence>
<evidence type="ECO:0000313" key="1">
    <source>
        <dbReference type="EMBL" id="KAG1784564.1"/>
    </source>
</evidence>
<keyword evidence="2" id="KW-1185">Reference proteome</keyword>
<name>A0A9P7A8R1_9AGAM</name>
<protein>
    <submittedName>
        <fullName evidence="1">Uncharacterized protein</fullName>
    </submittedName>
</protein>
<dbReference type="OrthoDB" id="3261690at2759"/>